<accession>A0ABY7TKF7</accession>
<dbReference type="Proteomes" id="UP001220395">
    <property type="component" value="Chromosome"/>
</dbReference>
<evidence type="ECO:0000256" key="1">
    <source>
        <dbReference type="SAM" id="SignalP"/>
    </source>
</evidence>
<proteinExistence type="predicted"/>
<evidence type="ECO:0000313" key="2">
    <source>
        <dbReference type="EMBL" id="WCT73713.1"/>
    </source>
</evidence>
<organism evidence="2 3">
    <name type="scientific">Sphingomonas naphthae</name>
    <dbReference type="NCBI Taxonomy" id="1813468"/>
    <lineage>
        <taxon>Bacteria</taxon>
        <taxon>Pseudomonadati</taxon>
        <taxon>Pseudomonadota</taxon>
        <taxon>Alphaproteobacteria</taxon>
        <taxon>Sphingomonadales</taxon>
        <taxon>Sphingomonadaceae</taxon>
        <taxon>Sphingomonas</taxon>
    </lineage>
</organism>
<gene>
    <name evidence="2" type="ORF">PQ455_00330</name>
</gene>
<name>A0ABY7TKF7_9SPHN</name>
<dbReference type="RefSeq" id="WP_273688162.1">
    <property type="nucleotide sequence ID" value="NZ_CP117411.1"/>
</dbReference>
<keyword evidence="1" id="KW-0732">Signal</keyword>
<protein>
    <submittedName>
        <fullName evidence="2">Uncharacterized protein</fullName>
    </submittedName>
</protein>
<keyword evidence="3" id="KW-1185">Reference proteome</keyword>
<feature type="signal peptide" evidence="1">
    <location>
        <begin position="1"/>
        <end position="20"/>
    </location>
</feature>
<feature type="chain" id="PRO_5046211845" evidence="1">
    <location>
        <begin position="21"/>
        <end position="157"/>
    </location>
</feature>
<sequence>MRPAILTGLALATLGAPAPAADTGPVLGPIRAQLYYKTTGTLSANIASPAKFVGWNTGAGEGDTKEPAEDMIVSVAVRMPAGRDMGENSEVPLTLTATNTAGKVLAKRTFPYLSIPYRDPVVSPLWVPNIQCAGKVTLTAIWGRQRQTATVKLDCGE</sequence>
<reference evidence="2 3" key="1">
    <citation type="submission" date="2023-02" db="EMBL/GenBank/DDBJ databases">
        <title>Genome sequence of Sphingomonas naphthae.</title>
        <authorList>
            <person name="Kim S."/>
            <person name="Heo J."/>
            <person name="Kwon S.-W."/>
        </authorList>
    </citation>
    <scope>NUCLEOTIDE SEQUENCE [LARGE SCALE GENOMIC DNA]</scope>
    <source>
        <strain evidence="2 3">KACC 18716</strain>
    </source>
</reference>
<evidence type="ECO:0000313" key="3">
    <source>
        <dbReference type="Proteomes" id="UP001220395"/>
    </source>
</evidence>
<dbReference type="EMBL" id="CP117411">
    <property type="protein sequence ID" value="WCT73713.1"/>
    <property type="molecule type" value="Genomic_DNA"/>
</dbReference>